<organism evidence="1">
    <name type="scientific">Serratia marcescens</name>
    <dbReference type="NCBI Taxonomy" id="615"/>
    <lineage>
        <taxon>Bacteria</taxon>
        <taxon>Pseudomonadati</taxon>
        <taxon>Pseudomonadota</taxon>
        <taxon>Gammaproteobacteria</taxon>
        <taxon>Enterobacterales</taxon>
        <taxon>Yersiniaceae</taxon>
        <taxon>Serratia</taxon>
    </lineage>
</organism>
<accession>A0A939NJP6</accession>
<proteinExistence type="predicted"/>
<gene>
    <name evidence="1" type="ORF">J4732_07230</name>
</gene>
<name>A0A939NJP6_SERMA</name>
<reference evidence="1" key="1">
    <citation type="submission" date="2021-03" db="EMBL/GenBank/DDBJ databases">
        <title>Molecular epidemiology and mechanisms of colistin and carbapenem resistance in Enterobacteriaceae from clinical isolates, the environment and porcine samples in Pretoria, South Africa.</title>
        <authorList>
            <person name="Bogoshi D."/>
            <person name="Mbelle N.M."/>
            <person name="Naidoo V."/>
            <person name="Osei Sekyere J."/>
        </authorList>
    </citation>
    <scope>NUCLEOTIDE SEQUENCE</scope>
    <source>
        <strain evidence="1">C080</strain>
    </source>
</reference>
<evidence type="ECO:0000313" key="1">
    <source>
        <dbReference type="EMBL" id="MBO2006738.1"/>
    </source>
</evidence>
<protein>
    <submittedName>
        <fullName evidence="1">Uncharacterized protein</fullName>
    </submittedName>
</protein>
<sequence length="101" mass="11114">MSTDASAQQGDLTLFLDDELAPSSGEEQALCQKLTKALARFEWDGLRDHYQQSIDDPLWARAEAPTRPTARGATATIFANVRSIARKEIESADVVVANHAW</sequence>
<dbReference type="AlphaFoldDB" id="A0A939NJP6"/>
<comment type="caution">
    <text evidence="1">The sequence shown here is derived from an EMBL/GenBank/DDBJ whole genome shotgun (WGS) entry which is preliminary data.</text>
</comment>
<dbReference type="EMBL" id="JAGETR010000041">
    <property type="protein sequence ID" value="MBO2006738.1"/>
    <property type="molecule type" value="Genomic_DNA"/>
</dbReference>